<keyword evidence="3" id="KW-1185">Reference proteome</keyword>
<feature type="region of interest" description="Disordered" evidence="1">
    <location>
        <begin position="29"/>
        <end position="65"/>
    </location>
</feature>
<evidence type="ECO:0000313" key="3">
    <source>
        <dbReference type="Proteomes" id="UP001586593"/>
    </source>
</evidence>
<name>A0ABR3VU53_9PEZI</name>
<dbReference type="EMBL" id="JAZHXJ010001198">
    <property type="protein sequence ID" value="KAL1845211.1"/>
    <property type="molecule type" value="Genomic_DNA"/>
</dbReference>
<gene>
    <name evidence="2" type="ORF">VTK73DRAFT_869</name>
</gene>
<evidence type="ECO:0000256" key="1">
    <source>
        <dbReference type="SAM" id="MobiDB-lite"/>
    </source>
</evidence>
<reference evidence="2 3" key="1">
    <citation type="journal article" date="2024" name="Commun. Biol.">
        <title>Comparative genomic analysis of thermophilic fungi reveals convergent evolutionary adaptations and gene losses.</title>
        <authorList>
            <person name="Steindorff A.S."/>
            <person name="Aguilar-Pontes M.V."/>
            <person name="Robinson A.J."/>
            <person name="Andreopoulos B."/>
            <person name="LaButti K."/>
            <person name="Kuo A."/>
            <person name="Mondo S."/>
            <person name="Riley R."/>
            <person name="Otillar R."/>
            <person name="Haridas S."/>
            <person name="Lipzen A."/>
            <person name="Grimwood J."/>
            <person name="Schmutz J."/>
            <person name="Clum A."/>
            <person name="Reid I.D."/>
            <person name="Moisan M.C."/>
            <person name="Butler G."/>
            <person name="Nguyen T.T.M."/>
            <person name="Dewar K."/>
            <person name="Conant G."/>
            <person name="Drula E."/>
            <person name="Henrissat B."/>
            <person name="Hansel C."/>
            <person name="Singer S."/>
            <person name="Hutchinson M.I."/>
            <person name="de Vries R.P."/>
            <person name="Natvig D.O."/>
            <person name="Powell A.J."/>
            <person name="Tsang A."/>
            <person name="Grigoriev I.V."/>
        </authorList>
    </citation>
    <scope>NUCLEOTIDE SEQUENCE [LARGE SCALE GENOMIC DNA]</scope>
    <source>
        <strain evidence="2 3">ATCC 24622</strain>
    </source>
</reference>
<organism evidence="2 3">
    <name type="scientific">Phialemonium thermophilum</name>
    <dbReference type="NCBI Taxonomy" id="223376"/>
    <lineage>
        <taxon>Eukaryota</taxon>
        <taxon>Fungi</taxon>
        <taxon>Dikarya</taxon>
        <taxon>Ascomycota</taxon>
        <taxon>Pezizomycotina</taxon>
        <taxon>Sordariomycetes</taxon>
        <taxon>Sordariomycetidae</taxon>
        <taxon>Cephalothecales</taxon>
        <taxon>Cephalothecaceae</taxon>
        <taxon>Phialemonium</taxon>
    </lineage>
</organism>
<dbReference type="Proteomes" id="UP001586593">
    <property type="component" value="Unassembled WGS sequence"/>
</dbReference>
<protein>
    <submittedName>
        <fullName evidence="2">Uncharacterized protein</fullName>
    </submittedName>
</protein>
<proteinExistence type="predicted"/>
<comment type="caution">
    <text evidence="2">The sequence shown here is derived from an EMBL/GenBank/DDBJ whole genome shotgun (WGS) entry which is preliminary data.</text>
</comment>
<accession>A0ABR3VU53</accession>
<evidence type="ECO:0000313" key="2">
    <source>
        <dbReference type="EMBL" id="KAL1845211.1"/>
    </source>
</evidence>
<sequence>MKACEYGNRRRRTRLPHVLSGRWDHLVLRSGPTPSADRQGMYSRGLWPSTSSQAGSQKERQTQSGKLDARFSDQFGCSSTLAVPLRDKQAMYGRFSGILSPHILLSDSNATGGYHRWWKGETRKQGRQCFRRPVCWSSPVQCTYPSVGRSGSEITSRTWRSSKSLSHAVVKLPGCMVQVPERRAKSGWVPTLQYAAREGLRYWSSQEVGDGTSLVRGSGRHIPRLFRRCAAKPPSH</sequence>